<evidence type="ECO:0000313" key="3">
    <source>
        <dbReference type="Proteomes" id="UP000184063"/>
    </source>
</evidence>
<organism evidence="2 3">
    <name type="scientific">Aspergillus luchuensis (strain CBS 106.47)</name>
    <dbReference type="NCBI Taxonomy" id="1137211"/>
    <lineage>
        <taxon>Eukaryota</taxon>
        <taxon>Fungi</taxon>
        <taxon>Dikarya</taxon>
        <taxon>Ascomycota</taxon>
        <taxon>Pezizomycotina</taxon>
        <taxon>Eurotiomycetes</taxon>
        <taxon>Eurotiomycetidae</taxon>
        <taxon>Eurotiales</taxon>
        <taxon>Aspergillaceae</taxon>
        <taxon>Aspergillus</taxon>
        <taxon>Aspergillus subgen. Circumdati</taxon>
    </lineage>
</organism>
<sequence>MASGPEEHTSSPQKRRSTLVNTENQKSMTWPLTCGSTSQTVSYFFRGNKPKRALVLHVWQFHHNASRKRMIRRRDIVARKLAAFDGSMKVTL</sequence>
<dbReference type="Proteomes" id="UP000184063">
    <property type="component" value="Unassembled WGS sequence"/>
</dbReference>
<protein>
    <submittedName>
        <fullName evidence="2">Uncharacterized protein</fullName>
    </submittedName>
</protein>
<feature type="region of interest" description="Disordered" evidence="1">
    <location>
        <begin position="1"/>
        <end position="24"/>
    </location>
</feature>
<name>A0A1M3TQ89_ASPLC</name>
<accession>A0A1M3TQ89</accession>
<reference evidence="3" key="1">
    <citation type="journal article" date="2017" name="Genome Biol.">
        <title>Comparative genomics reveals high biological diversity and specific adaptations in the industrially and medically important fungal genus Aspergillus.</title>
        <authorList>
            <person name="de Vries R.P."/>
            <person name="Riley R."/>
            <person name="Wiebenga A."/>
            <person name="Aguilar-Osorio G."/>
            <person name="Amillis S."/>
            <person name="Uchima C.A."/>
            <person name="Anderluh G."/>
            <person name="Asadollahi M."/>
            <person name="Askin M."/>
            <person name="Barry K."/>
            <person name="Battaglia E."/>
            <person name="Bayram O."/>
            <person name="Benocci T."/>
            <person name="Braus-Stromeyer S.A."/>
            <person name="Caldana C."/>
            <person name="Canovas D."/>
            <person name="Cerqueira G.C."/>
            <person name="Chen F."/>
            <person name="Chen W."/>
            <person name="Choi C."/>
            <person name="Clum A."/>
            <person name="Dos Santos R.A."/>
            <person name="Damasio A.R."/>
            <person name="Diallinas G."/>
            <person name="Emri T."/>
            <person name="Fekete E."/>
            <person name="Flipphi M."/>
            <person name="Freyberg S."/>
            <person name="Gallo A."/>
            <person name="Gournas C."/>
            <person name="Habgood R."/>
            <person name="Hainaut M."/>
            <person name="Harispe M.L."/>
            <person name="Henrissat B."/>
            <person name="Hilden K.S."/>
            <person name="Hope R."/>
            <person name="Hossain A."/>
            <person name="Karabika E."/>
            <person name="Karaffa L."/>
            <person name="Karanyi Z."/>
            <person name="Krasevec N."/>
            <person name="Kuo A."/>
            <person name="Kusch H."/>
            <person name="LaButti K."/>
            <person name="Lagendijk E.L."/>
            <person name="Lapidus A."/>
            <person name="Levasseur A."/>
            <person name="Lindquist E."/>
            <person name="Lipzen A."/>
            <person name="Logrieco A.F."/>
            <person name="MacCabe A."/>
            <person name="Maekelae M.R."/>
            <person name="Malavazi I."/>
            <person name="Melin P."/>
            <person name="Meyer V."/>
            <person name="Mielnichuk N."/>
            <person name="Miskei M."/>
            <person name="Molnar A.P."/>
            <person name="Mule G."/>
            <person name="Ngan C.Y."/>
            <person name="Orejas M."/>
            <person name="Orosz E."/>
            <person name="Ouedraogo J.P."/>
            <person name="Overkamp K.M."/>
            <person name="Park H.-S."/>
            <person name="Perrone G."/>
            <person name="Piumi F."/>
            <person name="Punt P.J."/>
            <person name="Ram A.F."/>
            <person name="Ramon A."/>
            <person name="Rauscher S."/>
            <person name="Record E."/>
            <person name="Riano-Pachon D.M."/>
            <person name="Robert V."/>
            <person name="Roehrig J."/>
            <person name="Ruller R."/>
            <person name="Salamov A."/>
            <person name="Salih N.S."/>
            <person name="Samson R.A."/>
            <person name="Sandor E."/>
            <person name="Sanguinetti M."/>
            <person name="Schuetze T."/>
            <person name="Sepcic K."/>
            <person name="Shelest E."/>
            <person name="Sherlock G."/>
            <person name="Sophianopoulou V."/>
            <person name="Squina F.M."/>
            <person name="Sun H."/>
            <person name="Susca A."/>
            <person name="Todd R.B."/>
            <person name="Tsang A."/>
            <person name="Unkles S.E."/>
            <person name="van de Wiele N."/>
            <person name="van Rossen-Uffink D."/>
            <person name="Oliveira J.V."/>
            <person name="Vesth T.C."/>
            <person name="Visser J."/>
            <person name="Yu J.-H."/>
            <person name="Zhou M."/>
            <person name="Andersen M.R."/>
            <person name="Archer D.B."/>
            <person name="Baker S.E."/>
            <person name="Benoit I."/>
            <person name="Brakhage A.A."/>
            <person name="Braus G.H."/>
            <person name="Fischer R."/>
            <person name="Frisvad J.C."/>
            <person name="Goldman G.H."/>
            <person name="Houbraken J."/>
            <person name="Oakley B."/>
            <person name="Pocsi I."/>
            <person name="Scazzocchio C."/>
            <person name="Seiboth B."/>
            <person name="vanKuyk P.A."/>
            <person name="Wortman J."/>
            <person name="Dyer P.S."/>
            <person name="Grigoriev I.V."/>
        </authorList>
    </citation>
    <scope>NUCLEOTIDE SEQUENCE [LARGE SCALE GENOMIC DNA]</scope>
    <source>
        <strain evidence="3">CBS 106.47</strain>
    </source>
</reference>
<evidence type="ECO:0000256" key="1">
    <source>
        <dbReference type="SAM" id="MobiDB-lite"/>
    </source>
</evidence>
<gene>
    <name evidence="2" type="ORF">ASPFODRAFT_713837</name>
</gene>
<dbReference type="AlphaFoldDB" id="A0A1M3TQ89"/>
<evidence type="ECO:0000313" key="2">
    <source>
        <dbReference type="EMBL" id="OJZ88846.1"/>
    </source>
</evidence>
<proteinExistence type="predicted"/>
<dbReference type="VEuPathDB" id="FungiDB:ASPFODRAFT_713837"/>
<dbReference type="EMBL" id="KV878239">
    <property type="protein sequence ID" value="OJZ88846.1"/>
    <property type="molecule type" value="Genomic_DNA"/>
</dbReference>